<organism evidence="2">
    <name type="scientific">Myoviridae sp. ctuAx8</name>
    <dbReference type="NCBI Taxonomy" id="2825199"/>
    <lineage>
        <taxon>Viruses</taxon>
        <taxon>Duplodnaviria</taxon>
        <taxon>Heunggongvirae</taxon>
        <taxon>Uroviricota</taxon>
        <taxon>Caudoviricetes</taxon>
    </lineage>
</organism>
<proteinExistence type="predicted"/>
<sequence>MSSLFKEIGIFVLWILALGVSAGISLFIIISLMKLAL</sequence>
<protein>
    <submittedName>
        <fullName evidence="2">Uncharacterized protein</fullName>
    </submittedName>
</protein>
<evidence type="ECO:0000256" key="1">
    <source>
        <dbReference type="SAM" id="Phobius"/>
    </source>
</evidence>
<keyword evidence="1" id="KW-0812">Transmembrane</keyword>
<keyword evidence="1" id="KW-0472">Membrane</keyword>
<accession>A0A8S5Q0R3</accession>
<evidence type="ECO:0000313" key="2">
    <source>
        <dbReference type="EMBL" id="DAE12253.1"/>
    </source>
</evidence>
<name>A0A8S5Q0R3_9CAUD</name>
<reference evidence="2" key="1">
    <citation type="journal article" date="2021" name="Proc. Natl. Acad. Sci. U.S.A.">
        <title>A Catalog of Tens of Thousands of Viruses from Human Metagenomes Reveals Hidden Associations with Chronic Diseases.</title>
        <authorList>
            <person name="Tisza M.J."/>
            <person name="Buck C.B."/>
        </authorList>
    </citation>
    <scope>NUCLEOTIDE SEQUENCE</scope>
    <source>
        <strain evidence="2">CtuAx8</strain>
    </source>
</reference>
<dbReference type="EMBL" id="BK015545">
    <property type="protein sequence ID" value="DAE12253.1"/>
    <property type="molecule type" value="Genomic_DNA"/>
</dbReference>
<feature type="transmembrane region" description="Helical" evidence="1">
    <location>
        <begin position="12"/>
        <end position="33"/>
    </location>
</feature>
<keyword evidence="1" id="KW-1133">Transmembrane helix</keyword>